<dbReference type="Proteomes" id="UP000243499">
    <property type="component" value="Chromosome 8"/>
</dbReference>
<feature type="compositionally biased region" description="Low complexity" evidence="1">
    <location>
        <begin position="360"/>
        <end position="371"/>
    </location>
</feature>
<evidence type="ECO:0000256" key="1">
    <source>
        <dbReference type="SAM" id="MobiDB-lite"/>
    </source>
</evidence>
<reference evidence="2" key="1">
    <citation type="submission" date="2018-04" db="EMBL/GenBank/DDBJ databases">
        <title>WGS assembly of Panicum hallii.</title>
        <authorList>
            <person name="Lovell J."/>
            <person name="Jenkins J."/>
            <person name="Lowry D."/>
            <person name="Mamidi S."/>
            <person name="Sreedasyam A."/>
            <person name="Weng X."/>
            <person name="Barry K."/>
            <person name="Bonette J."/>
            <person name="Campitelli B."/>
            <person name="Daum C."/>
            <person name="Gordon S."/>
            <person name="Gould B."/>
            <person name="Lipzen A."/>
            <person name="Macqueen A."/>
            <person name="Palacio-Mejia J."/>
            <person name="Plott C."/>
            <person name="Shakirov E."/>
            <person name="Shu S."/>
            <person name="Yoshinaga Y."/>
            <person name="Zane M."/>
            <person name="Rokhsar D."/>
            <person name="Grimwood J."/>
            <person name="Schmutz J."/>
            <person name="Juenger T."/>
        </authorList>
    </citation>
    <scope>NUCLEOTIDE SEQUENCE [LARGE SCALE GENOMIC DNA]</scope>
    <source>
        <strain evidence="2">FIL2</strain>
    </source>
</reference>
<dbReference type="PANTHER" id="PTHR34676:SF17">
    <property type="entry name" value="OS06G0684500 PROTEIN"/>
    <property type="match status" value="1"/>
</dbReference>
<organism evidence="2">
    <name type="scientific">Panicum hallii</name>
    <dbReference type="NCBI Taxonomy" id="206008"/>
    <lineage>
        <taxon>Eukaryota</taxon>
        <taxon>Viridiplantae</taxon>
        <taxon>Streptophyta</taxon>
        <taxon>Embryophyta</taxon>
        <taxon>Tracheophyta</taxon>
        <taxon>Spermatophyta</taxon>
        <taxon>Magnoliopsida</taxon>
        <taxon>Liliopsida</taxon>
        <taxon>Poales</taxon>
        <taxon>Poaceae</taxon>
        <taxon>PACMAD clade</taxon>
        <taxon>Panicoideae</taxon>
        <taxon>Panicodae</taxon>
        <taxon>Paniceae</taxon>
        <taxon>Panicinae</taxon>
        <taxon>Panicum</taxon>
        <taxon>Panicum sect. Panicum</taxon>
    </lineage>
</organism>
<name>A0A2T8I8J9_9POAL</name>
<dbReference type="Gramene" id="PVH33968">
    <property type="protein sequence ID" value="PVH33968"/>
    <property type="gene ID" value="PAHAL_8G111000"/>
</dbReference>
<accession>A0A2T8I8J9</accession>
<feature type="region of interest" description="Disordered" evidence="1">
    <location>
        <begin position="352"/>
        <end position="385"/>
    </location>
</feature>
<feature type="region of interest" description="Disordered" evidence="1">
    <location>
        <begin position="611"/>
        <end position="631"/>
    </location>
</feature>
<gene>
    <name evidence="2" type="ORF">PAHAL_8G111000</name>
</gene>
<dbReference type="AlphaFoldDB" id="A0A2T8I8J9"/>
<feature type="region of interest" description="Disordered" evidence="1">
    <location>
        <begin position="203"/>
        <end position="251"/>
    </location>
</feature>
<proteinExistence type="predicted"/>
<dbReference type="Pfam" id="PF14223">
    <property type="entry name" value="Retrotran_gag_2"/>
    <property type="match status" value="1"/>
</dbReference>
<feature type="compositionally biased region" description="Acidic residues" evidence="1">
    <location>
        <begin position="372"/>
        <end position="384"/>
    </location>
</feature>
<feature type="region of interest" description="Disordered" evidence="1">
    <location>
        <begin position="542"/>
        <end position="573"/>
    </location>
</feature>
<dbReference type="PANTHER" id="PTHR34676">
    <property type="entry name" value="DUF4219 DOMAIN-CONTAINING PROTEIN-RELATED"/>
    <property type="match status" value="1"/>
</dbReference>
<feature type="compositionally biased region" description="Basic and acidic residues" evidence="1">
    <location>
        <begin position="542"/>
        <end position="557"/>
    </location>
</feature>
<dbReference type="EMBL" id="CM008053">
    <property type="protein sequence ID" value="PVH33968.1"/>
    <property type="molecule type" value="Genomic_DNA"/>
</dbReference>
<protein>
    <submittedName>
        <fullName evidence="2">Uncharacterized protein</fullName>
    </submittedName>
</protein>
<sequence>MRAYLIGLHPGLWEIVCSGFEGPEDPEAPTNDELAAVHLNGQATSILLSALDGNEYNRVMNVDVAKQIWDTLHLAHEGVDKVRKAKIDLLMAKLNRFVIVDGEGPQEMFDRLMILVGKIRGYGGDELDDHKVVKIMLEAYSPRNETVVTLIRDKKKFEHFTPNDVLGRLLTFDMQREEANERRKLGELQARLDGMKIKDVALKANKSSKQGCSSKAKGSKQTSTSQPKKEKEMQQNDDPTSSSSEEEDHGADFKKIDDMALFIKKYHKGLKSNGYKLVQRRFPNKKKRTCYKAHIGHEWDSSKESSEEDMKIATVAIQKTSSTPRLFNNMSDDDDYHSHICLMAKGEKVKLKATSPPSPSLGDISSELSDSSSEDDVSSDEELNEITRKLDPSTKIFIIKTLEDLESVQAELAARDDDLLAQEKMYIACKEALALERSEVSSLRKALANEQREHALTKKANIALNDKYCVLDEKHKDLEMQYNLLWESTSHPSKAKDTSTPSTSQDCGKCHNVDLNIYSTNLANMEAMRKEIIRLNAMLNKSGKDEQKRPKYKDGRLPHIKNGLGHERGNKTNGRKVINGFECVQFISKGKIGTDRPAQCVTQKPTRAAQPVKRSSAAVKGSSVTTPRKGKVTYSSLLMISPRSRSTK</sequence>
<evidence type="ECO:0000313" key="2">
    <source>
        <dbReference type="EMBL" id="PVH33968.1"/>
    </source>
</evidence>